<dbReference type="InterPro" id="IPR025948">
    <property type="entry name" value="HTH-like_dom"/>
</dbReference>
<evidence type="ECO:0000259" key="1">
    <source>
        <dbReference type="Pfam" id="PF13276"/>
    </source>
</evidence>
<name>A0A829RAB1_LISGR</name>
<organism evidence="2 3">
    <name type="scientific">Listeria grayi FSL F6-1183</name>
    <dbReference type="NCBI Taxonomy" id="1265827"/>
    <lineage>
        <taxon>Bacteria</taxon>
        <taxon>Bacillati</taxon>
        <taxon>Bacillota</taxon>
        <taxon>Bacilli</taxon>
        <taxon>Bacillales</taxon>
        <taxon>Listeriaceae</taxon>
        <taxon>Listeria</taxon>
    </lineage>
</organism>
<dbReference type="EMBL" id="AODG01000004">
    <property type="protein sequence ID" value="EUJ29739.1"/>
    <property type="molecule type" value="Genomic_DNA"/>
</dbReference>
<accession>A0A829RAB1</accession>
<dbReference type="AlphaFoldDB" id="A0A829RAB1"/>
<dbReference type="Pfam" id="PF13276">
    <property type="entry name" value="HTH_21"/>
    <property type="match status" value="1"/>
</dbReference>
<dbReference type="Proteomes" id="UP000019251">
    <property type="component" value="Unassembled WGS sequence"/>
</dbReference>
<gene>
    <name evidence="2" type="ORF">LMUR_01472</name>
</gene>
<protein>
    <submittedName>
        <fullName evidence="2">IS150-type transposase orfAB</fullName>
    </submittedName>
</protein>
<comment type="caution">
    <text evidence="2">The sequence shown here is derived from an EMBL/GenBank/DDBJ whole genome shotgun (WGS) entry which is preliminary data.</text>
</comment>
<evidence type="ECO:0000313" key="2">
    <source>
        <dbReference type="EMBL" id="EUJ29739.1"/>
    </source>
</evidence>
<feature type="domain" description="HTH-like" evidence="1">
    <location>
        <begin position="143"/>
        <end position="200"/>
    </location>
</feature>
<proteinExistence type="predicted"/>
<evidence type="ECO:0000313" key="3">
    <source>
        <dbReference type="Proteomes" id="UP000019251"/>
    </source>
</evidence>
<sequence>MKRVAYSLETKRKAMEMKAAGKTNQEIMLELNIKNRSQVKTWWRWYQNGEIYRFHGQVGKQYTYGKGLEHLSEVERLKLQLKQKEAEIAVLKKVQGIGKVVAAEIAVQVVKSLCTRYPIKQILSILRVPSSTYYRWKQKDFQKEEIEEEIASIAKKQKYTYGYRKITAEINRNRTNKINHKKVQRIVQKYQLNCRVKEKKEKKIRKRILSNSECIKSKISSNKASRKISDRYYLFTFR</sequence>
<dbReference type="InterPro" id="IPR009057">
    <property type="entry name" value="Homeodomain-like_sf"/>
</dbReference>
<dbReference type="SUPFAM" id="SSF46689">
    <property type="entry name" value="Homeodomain-like"/>
    <property type="match status" value="1"/>
</dbReference>
<reference evidence="2 3" key="1">
    <citation type="submission" date="2012-12" db="EMBL/GenBank/DDBJ databases">
        <title>Novel taxa of Listeriaceae from agricultural environments in the United States.</title>
        <authorList>
            <person name="den Bakker H.C."/>
            <person name="Allred A."/>
            <person name="Warchocki S."/>
            <person name="Wright E.M."/>
            <person name="Burrell A."/>
            <person name="Nightingale K.K."/>
            <person name="Kephart D."/>
            <person name="Wiedmann M."/>
        </authorList>
    </citation>
    <scope>NUCLEOTIDE SEQUENCE [LARGE SCALE GENOMIC DNA]</scope>
    <source>
        <strain evidence="2 3">FSL F6-1183</strain>
    </source>
</reference>